<feature type="compositionally biased region" description="Basic and acidic residues" evidence="1">
    <location>
        <begin position="122"/>
        <end position="131"/>
    </location>
</feature>
<dbReference type="Gene3D" id="1.20.5.170">
    <property type="match status" value="1"/>
</dbReference>
<dbReference type="SUPFAM" id="SSF57959">
    <property type="entry name" value="Leucine zipper domain"/>
    <property type="match status" value="1"/>
</dbReference>
<comment type="caution">
    <text evidence="3">The sequence shown here is derived from an EMBL/GenBank/DDBJ whole genome shotgun (WGS) entry which is preliminary data.</text>
</comment>
<dbReference type="CDD" id="cd14687">
    <property type="entry name" value="bZIP_ATF2"/>
    <property type="match status" value="1"/>
</dbReference>
<accession>A0A9P7N6N9</accession>
<proteinExistence type="predicted"/>
<feature type="region of interest" description="Disordered" evidence="1">
    <location>
        <begin position="64"/>
        <end position="172"/>
    </location>
</feature>
<gene>
    <name evidence="3" type="ORF">E4U43_002403</name>
</gene>
<reference evidence="3" key="1">
    <citation type="journal article" date="2020" name="bioRxiv">
        <title>Whole genome comparisons of ergot fungi reveals the divergence and evolution of species within the genus Claviceps are the result of varying mechanisms driving genome evolution and host range expansion.</title>
        <authorList>
            <person name="Wyka S.A."/>
            <person name="Mondo S.J."/>
            <person name="Liu M."/>
            <person name="Dettman J."/>
            <person name="Nalam V."/>
            <person name="Broders K.D."/>
        </authorList>
    </citation>
    <scope>NUCLEOTIDE SEQUENCE</scope>
    <source>
        <strain evidence="3">CCC 602</strain>
    </source>
</reference>
<dbReference type="InterPro" id="IPR004827">
    <property type="entry name" value="bZIP"/>
</dbReference>
<feature type="compositionally biased region" description="Basic and acidic residues" evidence="1">
    <location>
        <begin position="155"/>
        <end position="169"/>
    </location>
</feature>
<evidence type="ECO:0000259" key="2">
    <source>
        <dbReference type="PROSITE" id="PS50217"/>
    </source>
</evidence>
<protein>
    <recommendedName>
        <fullName evidence="2">BZIP domain-containing protein</fullName>
    </recommendedName>
</protein>
<dbReference type="Proteomes" id="UP000748025">
    <property type="component" value="Unassembled WGS sequence"/>
</dbReference>
<feature type="domain" description="BZIP" evidence="2">
    <location>
        <begin position="158"/>
        <end position="221"/>
    </location>
</feature>
<dbReference type="AlphaFoldDB" id="A0A9P7N6N9"/>
<feature type="compositionally biased region" description="Basic residues" evidence="1">
    <location>
        <begin position="100"/>
        <end position="116"/>
    </location>
</feature>
<name>A0A9P7N6N9_9HYPO</name>
<dbReference type="InterPro" id="IPR046347">
    <property type="entry name" value="bZIP_sf"/>
</dbReference>
<dbReference type="EMBL" id="SRPW01001853">
    <property type="protein sequence ID" value="KAG5998518.1"/>
    <property type="molecule type" value="Genomic_DNA"/>
</dbReference>
<dbReference type="OrthoDB" id="295274at2759"/>
<feature type="compositionally biased region" description="Low complexity" evidence="1">
    <location>
        <begin position="142"/>
        <end position="151"/>
    </location>
</feature>
<sequence length="249" mass="28495">MEPMFTSQHGDSYFHEEVLDDYSSWPVDPWYNHAQPCSPAFPHPLKVESAPYAAQDAKLIPWMNMSNPETPPFSSPTTEQPPTHLSAPVPGRPRQAPPMRAKHSQVVKKKKKKKVNKTNPVVKDELLDKPIMKRLHSRRPKSSSSNDNSSSAEDYPTKEKDDRFQERSRMASNKFRARKRCEIAKLESEEYSIEDANRTLRGVLDALTSEILCLKMQILQHTNCNCELIQEYISKEALNFVLNLETVSS</sequence>
<feature type="compositionally biased region" description="Basic residues" evidence="1">
    <location>
        <begin position="132"/>
        <end position="141"/>
    </location>
</feature>
<keyword evidence="4" id="KW-1185">Reference proteome</keyword>
<evidence type="ECO:0000256" key="1">
    <source>
        <dbReference type="SAM" id="MobiDB-lite"/>
    </source>
</evidence>
<evidence type="ECO:0000313" key="4">
    <source>
        <dbReference type="Proteomes" id="UP000748025"/>
    </source>
</evidence>
<organism evidence="3 4">
    <name type="scientific">Claviceps pusilla</name>
    <dbReference type="NCBI Taxonomy" id="123648"/>
    <lineage>
        <taxon>Eukaryota</taxon>
        <taxon>Fungi</taxon>
        <taxon>Dikarya</taxon>
        <taxon>Ascomycota</taxon>
        <taxon>Pezizomycotina</taxon>
        <taxon>Sordariomycetes</taxon>
        <taxon>Hypocreomycetidae</taxon>
        <taxon>Hypocreales</taxon>
        <taxon>Clavicipitaceae</taxon>
        <taxon>Claviceps</taxon>
    </lineage>
</organism>
<dbReference type="GO" id="GO:0003700">
    <property type="term" value="F:DNA-binding transcription factor activity"/>
    <property type="evidence" value="ECO:0007669"/>
    <property type="project" value="InterPro"/>
</dbReference>
<evidence type="ECO:0000313" key="3">
    <source>
        <dbReference type="EMBL" id="KAG5998518.1"/>
    </source>
</evidence>
<dbReference type="PROSITE" id="PS50217">
    <property type="entry name" value="BZIP"/>
    <property type="match status" value="1"/>
</dbReference>